<feature type="signal peptide" evidence="1">
    <location>
        <begin position="1"/>
        <end position="19"/>
    </location>
</feature>
<accession>A0A916NK10</accession>
<dbReference type="AlphaFoldDB" id="A0A916NK10"/>
<comment type="caution">
    <text evidence="2">The sequence shown here is derived from an EMBL/GenBank/DDBJ whole genome shotgun (WGS) entry which is preliminary data.</text>
</comment>
<organism evidence="2 3">
    <name type="scientific">Dyadobacter helix</name>
    <dbReference type="NCBI Taxonomy" id="2822344"/>
    <lineage>
        <taxon>Bacteria</taxon>
        <taxon>Pseudomonadati</taxon>
        <taxon>Bacteroidota</taxon>
        <taxon>Cytophagia</taxon>
        <taxon>Cytophagales</taxon>
        <taxon>Spirosomataceae</taxon>
        <taxon>Dyadobacter</taxon>
    </lineage>
</organism>
<dbReference type="Proteomes" id="UP000680038">
    <property type="component" value="Unassembled WGS sequence"/>
</dbReference>
<dbReference type="EMBL" id="CAJRAF010000001">
    <property type="protein sequence ID" value="CAG4992251.1"/>
    <property type="molecule type" value="Genomic_DNA"/>
</dbReference>
<proteinExistence type="predicted"/>
<evidence type="ECO:0000256" key="1">
    <source>
        <dbReference type="SAM" id="SignalP"/>
    </source>
</evidence>
<dbReference type="RefSeq" id="WP_215237630.1">
    <property type="nucleotide sequence ID" value="NZ_CAJRAF010000001.1"/>
</dbReference>
<name>A0A916NK10_9BACT</name>
<evidence type="ECO:0000313" key="3">
    <source>
        <dbReference type="Proteomes" id="UP000680038"/>
    </source>
</evidence>
<gene>
    <name evidence="2" type="ORF">DYBT9275_00924</name>
</gene>
<sequence length="750" mass="83898">MKKLLLFALLSVRHLTASAQITVQVPIPDTLVGKNYLKTYVRQALAELGSTTQDPDLNLSPCEAGPELKAVSSITPVSLIATFHGVKVFKIAWKIKDASGKTVRSGELEPQNSTPGISFASLPAGSYTLVFTGKSCSSAPSEKGFGVPASTGSIDPVSSGLTHKVITRGLPEHMDIRFSGKPGDWILDDMATPGLEEGYEFRYMINAELLTQGVPLAGYKLQSNGPLRIWKMKTRVGLETVNKWSDKDNTYYYSTTAGTPFSYNSSAAIYTSVFTGTDAGRKTGFLNFIPQAYNPSVQNTQWADFAPDMQLPKDHFWIASIGEWNIDLLRRKGVTHFSHFQLPWNDADGNKEVNLLKDAGQTYNDVPRTEHFLHLPESGPDNWKDGYNTKYWPNGPLTPEQAIQKANEADISDAIWIGESLEGNSVMPQEADMWRHFYKRLRERYEERFGKRGIPYLICHNYFQFWPESVNLATGRQAAKDLMRLPVDQLPSKNFTPGGTLASTNLIVDAVYLNAPDIQNDAIYQSLFKMELIKKMGYKAGIFLFGVHEWRPNNFYEYVYPNGKYYQQDKIPLDPNVMIAYSFLSQIYGSIYVEWGAPGKQSSRSFYPQWSNGIWYPNGASSPQGGFPHFAKPGQKAYAGYTGSADLSYFGIKLYHDTFAKVDGGEKRYLRFRIDDGAWINPALDFADEIVDAYHDKRGFVLSQSKDGKTAWFYLNSFADNRSHRIQVELPGGSIITDTVSANGIHATIQ</sequence>
<feature type="chain" id="PRO_5037010573" evidence="1">
    <location>
        <begin position="20"/>
        <end position="750"/>
    </location>
</feature>
<evidence type="ECO:0000313" key="2">
    <source>
        <dbReference type="EMBL" id="CAG4992251.1"/>
    </source>
</evidence>
<keyword evidence="3" id="KW-1185">Reference proteome</keyword>
<keyword evidence="1" id="KW-0732">Signal</keyword>
<protein>
    <submittedName>
        <fullName evidence="2">Uncharacterized protein</fullName>
    </submittedName>
</protein>
<reference evidence="2" key="1">
    <citation type="submission" date="2021-04" db="EMBL/GenBank/DDBJ databases">
        <authorList>
            <person name="Rodrigo-Torres L."/>
            <person name="Arahal R. D."/>
            <person name="Lucena T."/>
        </authorList>
    </citation>
    <scope>NUCLEOTIDE SEQUENCE</scope>
    <source>
        <strain evidence="2">CECT 9275</strain>
    </source>
</reference>